<proteinExistence type="predicted"/>
<dbReference type="EMBL" id="FPBH01000024">
    <property type="protein sequence ID" value="SFU24064.1"/>
    <property type="molecule type" value="Genomic_DNA"/>
</dbReference>
<gene>
    <name evidence="1" type="ORF">SAMN05192563_1024134</name>
</gene>
<evidence type="ECO:0000313" key="1">
    <source>
        <dbReference type="EMBL" id="SFU24064.1"/>
    </source>
</evidence>
<sequence length="109" mass="12174">MLVTFQSPAAPDVVMLRNLAEYLLTLIGKHVGARGVIQHDELPHAIARLEAAITEEAHAETALESLYHSPNGRNYDADDYRGGLARRAWPLLDMMREALRQNADIIWGL</sequence>
<dbReference type="Proteomes" id="UP000198844">
    <property type="component" value="Unassembled WGS sequence"/>
</dbReference>
<evidence type="ECO:0008006" key="3">
    <source>
        <dbReference type="Google" id="ProtNLM"/>
    </source>
</evidence>
<name>A0A1I7EJI9_9BURK</name>
<evidence type="ECO:0000313" key="2">
    <source>
        <dbReference type="Proteomes" id="UP000198844"/>
    </source>
</evidence>
<protein>
    <recommendedName>
        <fullName evidence="3">DUF1840 domain-containing protein</fullName>
    </recommendedName>
</protein>
<dbReference type="OrthoDB" id="5296629at2"/>
<dbReference type="InterPro" id="IPR014991">
    <property type="entry name" value="DUF1840"/>
</dbReference>
<accession>A0A1I7EJI9</accession>
<dbReference type="AlphaFoldDB" id="A0A1I7EJI9"/>
<organism evidence="1 2">
    <name type="scientific">Paraburkholderia aspalathi</name>
    <dbReference type="NCBI Taxonomy" id="1324617"/>
    <lineage>
        <taxon>Bacteria</taxon>
        <taxon>Pseudomonadati</taxon>
        <taxon>Pseudomonadota</taxon>
        <taxon>Betaproteobacteria</taxon>
        <taxon>Burkholderiales</taxon>
        <taxon>Burkholderiaceae</taxon>
        <taxon>Paraburkholderia</taxon>
    </lineage>
</organism>
<reference evidence="1 2" key="1">
    <citation type="submission" date="2016-10" db="EMBL/GenBank/DDBJ databases">
        <authorList>
            <person name="de Groot N.N."/>
        </authorList>
    </citation>
    <scope>NUCLEOTIDE SEQUENCE [LARGE SCALE GENOMIC DNA]</scope>
    <source>
        <strain evidence="1 2">LMG 27731</strain>
    </source>
</reference>
<dbReference type="Pfam" id="PF08895">
    <property type="entry name" value="DUF1840"/>
    <property type="match status" value="1"/>
</dbReference>
<dbReference type="RefSeq" id="WP_093642424.1">
    <property type="nucleotide sequence ID" value="NZ_FPBH01000024.1"/>
</dbReference>